<evidence type="ECO:0000313" key="1">
    <source>
        <dbReference type="EMBL" id="KER06828.1"/>
    </source>
</evidence>
<sequence>MTKYHKAIRDKIPEIIKKDGYSCNVDTMSDEKFLIEIEKKLSEEVTEYQNDKNPEELADILEVIYRIAKLKGISKEQLEKIRLDKVEKRGAFENNLFLVDTDKLE</sequence>
<dbReference type="CDD" id="cd11532">
    <property type="entry name" value="NTP-PPase_COG4997"/>
    <property type="match status" value="1"/>
</dbReference>
<keyword evidence="2" id="KW-1185">Reference proteome</keyword>
<name>A0A081S7C5_9ARCH</name>
<comment type="caution">
    <text evidence="1">The sequence shown here is derived from an EMBL/GenBank/DDBJ whole genome shotgun (WGS) entry which is preliminary data.</text>
</comment>
<accession>A0A081S7C5</accession>
<dbReference type="InterPro" id="IPR038735">
    <property type="entry name" value="MSMEG_1276-like_NTP-PPase_dom"/>
</dbReference>
<dbReference type="GO" id="GO:0016787">
    <property type="term" value="F:hydrolase activity"/>
    <property type="evidence" value="ECO:0007669"/>
    <property type="project" value="UniProtKB-KW"/>
</dbReference>
<gene>
    <name evidence="1" type="ORF">AAA799E16_00555</name>
</gene>
<evidence type="ECO:0000313" key="2">
    <source>
        <dbReference type="Proteomes" id="UP000028027"/>
    </source>
</evidence>
<organism evidence="1 2">
    <name type="scientific">Marine Group I thaumarchaeote SCGC AAA799-E16</name>
    <dbReference type="NCBI Taxonomy" id="1502292"/>
    <lineage>
        <taxon>Archaea</taxon>
        <taxon>Nitrososphaerota</taxon>
        <taxon>Marine Group I</taxon>
    </lineage>
</organism>
<dbReference type="PATRIC" id="fig|1502292.3.peg.487"/>
<protein>
    <submittedName>
        <fullName evidence="1">Phosphoribosyl-ATP pyrophosphohydrolase protein</fullName>
    </submittedName>
</protein>
<proteinExistence type="predicted"/>
<dbReference type="EMBL" id="JNVL01000005">
    <property type="protein sequence ID" value="KER06828.1"/>
    <property type="molecule type" value="Genomic_DNA"/>
</dbReference>
<dbReference type="SUPFAM" id="SSF101386">
    <property type="entry name" value="all-alpha NTP pyrophosphatases"/>
    <property type="match status" value="1"/>
</dbReference>
<keyword evidence="1" id="KW-0378">Hydrolase</keyword>
<dbReference type="AlphaFoldDB" id="A0A081S7C5"/>
<dbReference type="Proteomes" id="UP000028027">
    <property type="component" value="Unassembled WGS sequence"/>
</dbReference>
<reference evidence="1 2" key="1">
    <citation type="submission" date="2014-06" db="EMBL/GenBank/DDBJ databases">
        <authorList>
            <person name="Ngugi D.K."/>
            <person name="Blom J."/>
            <person name="Alam I."/>
            <person name="Rashid M."/>
            <person name="Ba Alawi W."/>
            <person name="Zhang G."/>
            <person name="Hikmawan T."/>
            <person name="Guan Y."/>
            <person name="Antunes A."/>
            <person name="Siam R."/>
            <person name="Eldorry H."/>
            <person name="Bajic V."/>
            <person name="Stingl U."/>
        </authorList>
    </citation>
    <scope>NUCLEOTIDE SEQUENCE [LARGE SCALE GENOMIC DNA]</scope>
    <source>
        <strain evidence="1">SCGC AAA799-E16</strain>
    </source>
</reference>